<organism evidence="2">
    <name type="scientific">Caenorhabditis brenneri</name>
    <name type="common">Nematode worm</name>
    <dbReference type="NCBI Taxonomy" id="135651"/>
    <lineage>
        <taxon>Eukaryota</taxon>
        <taxon>Metazoa</taxon>
        <taxon>Ecdysozoa</taxon>
        <taxon>Nematoda</taxon>
        <taxon>Chromadorea</taxon>
        <taxon>Rhabditida</taxon>
        <taxon>Rhabditina</taxon>
        <taxon>Rhabditomorpha</taxon>
        <taxon>Rhabditoidea</taxon>
        <taxon>Rhabditidae</taxon>
        <taxon>Peloderinae</taxon>
        <taxon>Caenorhabditis</taxon>
    </lineage>
</organism>
<proteinExistence type="predicted"/>
<protein>
    <submittedName>
        <fullName evidence="1">Uncharacterized protein</fullName>
    </submittedName>
</protein>
<dbReference type="InParanoid" id="G0N2B4"/>
<dbReference type="InterPro" id="IPR036420">
    <property type="entry name" value="BRCT_dom_sf"/>
</dbReference>
<dbReference type="OrthoDB" id="251770at2759"/>
<accession>G0N2B4</accession>
<name>G0N2B4_CAEBE</name>
<gene>
    <name evidence="1" type="ORF">CAEBREN_18091</name>
</gene>
<sequence length="153" mass="17429">MLATPPAPKKARESEVTFRLLPELENHVLFQTKIELVDISDDETDSPFTLYFVSSPDVNVTEKKHLEEVFKVAKKAGLKPERIDSEDLARLTHSDDSFVIPCFRGKLFNEILKKNIKSYGPPIVFECIYKGKQLPRPGRPSVGSDRNWEKGNK</sequence>
<dbReference type="Proteomes" id="UP000008068">
    <property type="component" value="Unassembled WGS sequence"/>
</dbReference>
<dbReference type="AlphaFoldDB" id="G0N2B4"/>
<dbReference type="HOGENOM" id="CLU_1714907_0_0_1"/>
<evidence type="ECO:0000313" key="1">
    <source>
        <dbReference type="EMBL" id="EGT50828.1"/>
    </source>
</evidence>
<dbReference type="Gene3D" id="3.40.50.10190">
    <property type="entry name" value="BRCT domain"/>
    <property type="match status" value="1"/>
</dbReference>
<evidence type="ECO:0000313" key="2">
    <source>
        <dbReference type="Proteomes" id="UP000008068"/>
    </source>
</evidence>
<reference evidence="2" key="1">
    <citation type="submission" date="2011-07" db="EMBL/GenBank/DDBJ databases">
        <authorList>
            <consortium name="Caenorhabditis brenneri Sequencing and Analysis Consortium"/>
            <person name="Wilson R.K."/>
        </authorList>
    </citation>
    <scope>NUCLEOTIDE SEQUENCE [LARGE SCALE GENOMIC DNA]</scope>
    <source>
        <strain evidence="2">PB2801</strain>
    </source>
</reference>
<dbReference type="EMBL" id="GL379830">
    <property type="protein sequence ID" value="EGT50828.1"/>
    <property type="molecule type" value="Genomic_DNA"/>
</dbReference>
<dbReference type="STRING" id="135651.G0N2B4"/>
<keyword evidence="2" id="KW-1185">Reference proteome</keyword>
<dbReference type="eggNOG" id="KOG1929">
    <property type="taxonomic scope" value="Eukaryota"/>
</dbReference>